<organism evidence="2 3">
    <name type="scientific">Roseibium marinum</name>
    <dbReference type="NCBI Taxonomy" id="281252"/>
    <lineage>
        <taxon>Bacteria</taxon>
        <taxon>Pseudomonadati</taxon>
        <taxon>Pseudomonadota</taxon>
        <taxon>Alphaproteobacteria</taxon>
        <taxon>Hyphomicrobiales</taxon>
        <taxon>Stappiaceae</taxon>
        <taxon>Roseibium</taxon>
    </lineage>
</organism>
<dbReference type="RefSeq" id="WP_103223288.1">
    <property type="nucleotide sequence ID" value="NZ_PPCN01000006.1"/>
</dbReference>
<dbReference type="Pfam" id="PF13692">
    <property type="entry name" value="Glyco_trans_1_4"/>
    <property type="match status" value="1"/>
</dbReference>
<dbReference type="InterPro" id="IPR050194">
    <property type="entry name" value="Glycosyltransferase_grp1"/>
</dbReference>
<protein>
    <submittedName>
        <fullName evidence="2">Glycosyltransferase involved in cell wall biosynthesis</fullName>
    </submittedName>
</protein>
<reference evidence="2 3" key="1">
    <citation type="submission" date="2018-01" db="EMBL/GenBank/DDBJ databases">
        <title>Genomic Encyclopedia of Archaeal and Bacterial Type Strains, Phase II (KMG-II): from individual species to whole genera.</title>
        <authorList>
            <person name="Goeker M."/>
        </authorList>
    </citation>
    <scope>NUCLEOTIDE SEQUENCE [LARGE SCALE GENOMIC DNA]</scope>
    <source>
        <strain evidence="2 3">DSM 17023</strain>
    </source>
</reference>
<accession>A0A2S3USB1</accession>
<evidence type="ECO:0000313" key="2">
    <source>
        <dbReference type="EMBL" id="POF30576.1"/>
    </source>
</evidence>
<dbReference type="Gene3D" id="3.40.50.2000">
    <property type="entry name" value="Glycogen Phosphorylase B"/>
    <property type="match status" value="2"/>
</dbReference>
<keyword evidence="3" id="KW-1185">Reference proteome</keyword>
<feature type="domain" description="Glycosyltransferase subfamily 4-like N-terminal" evidence="1">
    <location>
        <begin position="21"/>
        <end position="162"/>
    </location>
</feature>
<name>A0A2S3USB1_9HYPH</name>
<gene>
    <name evidence="2" type="ORF">CLV41_106190</name>
</gene>
<comment type="caution">
    <text evidence="2">The sequence shown here is derived from an EMBL/GenBank/DDBJ whole genome shotgun (WGS) entry which is preliminary data.</text>
</comment>
<dbReference type="AlphaFoldDB" id="A0A2S3USB1"/>
<dbReference type="InterPro" id="IPR028098">
    <property type="entry name" value="Glyco_trans_4-like_N"/>
</dbReference>
<dbReference type="SUPFAM" id="SSF53756">
    <property type="entry name" value="UDP-Glycosyltransferase/glycogen phosphorylase"/>
    <property type="match status" value="1"/>
</dbReference>
<proteinExistence type="predicted"/>
<dbReference type="GO" id="GO:0016757">
    <property type="term" value="F:glycosyltransferase activity"/>
    <property type="evidence" value="ECO:0007669"/>
    <property type="project" value="TreeGrafter"/>
</dbReference>
<dbReference type="PANTHER" id="PTHR45947">
    <property type="entry name" value="SULFOQUINOVOSYL TRANSFERASE SQD2"/>
    <property type="match status" value="1"/>
</dbReference>
<evidence type="ECO:0000313" key="3">
    <source>
        <dbReference type="Proteomes" id="UP000236959"/>
    </source>
</evidence>
<dbReference type="Proteomes" id="UP000236959">
    <property type="component" value="Unassembled WGS sequence"/>
</dbReference>
<keyword evidence="2" id="KW-0808">Transferase</keyword>
<sequence>MPQQDFDVTVLLNYYAPYVSGLTETARVVAEGLAERGWKVAVVATRHEPGLPEQEIIGGVHVFRAPVLFKVGRGPVSPGFLTLARRIAVRSKALHLHLPMLEAGAIAAIAPRIPVVSTYHIDLWLAPSLTSRLQIAAVNLSARIALRRSSHVVVNSDDQAHHSLHWPSINSVPWSSIAAPCLDPRGGKPVYRDGDGHHVGFLGRIVPDKGIEFLIQAFRRAARPQDRLLLGGEHDTVAGGSNIARLHELVDGDPRIRFLGPLKRDETRDFYASIDTFALTSVAESFGIVQAEAMMCGLPVVGSDLPGGRVPVVETGFGILTRPRDVPGIAAALTDLRGFPAAQKRSLAEKARSLYSAESCIDRYAALFSRLSSRQTVDIRRALPMAVEE</sequence>
<dbReference type="OrthoDB" id="5443996at2"/>
<dbReference type="EMBL" id="PPCN01000006">
    <property type="protein sequence ID" value="POF30576.1"/>
    <property type="molecule type" value="Genomic_DNA"/>
</dbReference>
<evidence type="ECO:0000259" key="1">
    <source>
        <dbReference type="Pfam" id="PF13579"/>
    </source>
</evidence>
<dbReference type="CDD" id="cd03801">
    <property type="entry name" value="GT4_PimA-like"/>
    <property type="match status" value="1"/>
</dbReference>
<dbReference type="Pfam" id="PF13579">
    <property type="entry name" value="Glyco_trans_4_4"/>
    <property type="match status" value="1"/>
</dbReference>
<dbReference type="PANTHER" id="PTHR45947:SF3">
    <property type="entry name" value="SULFOQUINOVOSYL TRANSFERASE SQD2"/>
    <property type="match status" value="1"/>
</dbReference>